<reference evidence="5" key="1">
    <citation type="submission" date="2022-12" db="EMBL/GenBank/DDBJ databases">
        <title>Draft genome sequence of the thermophilic strain Brevibacillus thermoruber HT42, isolated from Los Humeros, Puebla, Mexico, with biotechnological potential.</title>
        <authorList>
            <person name="Lara Sanchez J."/>
            <person name="Solis Palacios R."/>
            <person name="Bustos Baena A.S."/>
            <person name="Ruz Baez A.E."/>
            <person name="Espinosa Luna G."/>
            <person name="Oliart Ros R.M."/>
        </authorList>
    </citation>
    <scope>NUCLEOTIDE SEQUENCE</scope>
    <source>
        <strain evidence="5">HT42</strain>
    </source>
</reference>
<protein>
    <submittedName>
        <fullName evidence="5">5,6-dimethylbenzimidazole synthase</fullName>
        <ecNumber evidence="5">1.13.11.79</ecNumber>
    </submittedName>
</protein>
<sequence length="228" mass="26087">MNRLSEEEKRGVYKAIVNRRDIRTFLDKPVPDEKLLAILQAGHHAPSVGFMQPWNFVIIRDPATKQQLAEIVQKERRALAIHYEGTDRELAFLDLKIEGIKEAPITLCVTCDPTRGGDHVLGRNSIPETDIMSVSCAIQNMWLAAYAEGLAMGWVSFYKKPDVRRILGIPPHVEPVALLSIGYTDHYPERPLLEIFQWERRLDLERLIFEEKWGRLPDSVKAGQPVRP</sequence>
<feature type="domain" description="Nitroreductase" evidence="4">
    <location>
        <begin position="16"/>
        <end position="183"/>
    </location>
</feature>
<dbReference type="Proteomes" id="UP001151071">
    <property type="component" value="Unassembled WGS sequence"/>
</dbReference>
<dbReference type="PANTHER" id="PTHR23026">
    <property type="entry name" value="NADPH NITROREDUCTASE"/>
    <property type="match status" value="1"/>
</dbReference>
<evidence type="ECO:0000313" key="5">
    <source>
        <dbReference type="EMBL" id="MDA5108308.1"/>
    </source>
</evidence>
<evidence type="ECO:0000256" key="1">
    <source>
        <dbReference type="ARBA" id="ARBA00022630"/>
    </source>
</evidence>
<dbReference type="InterPro" id="IPR012825">
    <property type="entry name" value="BluB"/>
</dbReference>
<keyword evidence="6" id="KW-1185">Reference proteome</keyword>
<accession>A0A9X3TQR2</accession>
<dbReference type="InterPro" id="IPR050627">
    <property type="entry name" value="Nitroreductase/BluB"/>
</dbReference>
<keyword evidence="1" id="KW-0285">Flavoprotein</keyword>
<dbReference type="SUPFAM" id="SSF55469">
    <property type="entry name" value="FMN-dependent nitroreductase-like"/>
    <property type="match status" value="1"/>
</dbReference>
<evidence type="ECO:0000256" key="2">
    <source>
        <dbReference type="ARBA" id="ARBA00022643"/>
    </source>
</evidence>
<organism evidence="5 6">
    <name type="scientific">Brevibacillus thermoruber</name>
    <dbReference type="NCBI Taxonomy" id="33942"/>
    <lineage>
        <taxon>Bacteria</taxon>
        <taxon>Bacillati</taxon>
        <taxon>Bacillota</taxon>
        <taxon>Bacilli</taxon>
        <taxon>Bacillales</taxon>
        <taxon>Paenibacillaceae</taxon>
        <taxon>Brevibacillus</taxon>
    </lineage>
</organism>
<dbReference type="InterPro" id="IPR000415">
    <property type="entry name" value="Nitroreductase-like"/>
</dbReference>
<dbReference type="NCBIfam" id="TIGR02476">
    <property type="entry name" value="BluB"/>
    <property type="match status" value="1"/>
</dbReference>
<keyword evidence="2" id="KW-0288">FMN</keyword>
<evidence type="ECO:0000256" key="3">
    <source>
        <dbReference type="ARBA" id="ARBA00023002"/>
    </source>
</evidence>
<name>A0A9X3TQR2_9BACL</name>
<dbReference type="InterPro" id="IPR029479">
    <property type="entry name" value="Nitroreductase"/>
</dbReference>
<dbReference type="EMBL" id="JAPYYP010000007">
    <property type="protein sequence ID" value="MDA5108308.1"/>
    <property type="molecule type" value="Genomic_DNA"/>
</dbReference>
<comment type="caution">
    <text evidence="5">The sequence shown here is derived from an EMBL/GenBank/DDBJ whole genome shotgun (WGS) entry which is preliminary data.</text>
</comment>
<dbReference type="EC" id="1.13.11.79" evidence="5"/>
<dbReference type="RefSeq" id="WP_035288588.1">
    <property type="nucleotide sequence ID" value="NZ_JAPYYP010000007.1"/>
</dbReference>
<dbReference type="AlphaFoldDB" id="A0A9X3TQR2"/>
<evidence type="ECO:0000259" key="4">
    <source>
        <dbReference type="Pfam" id="PF00881"/>
    </source>
</evidence>
<keyword evidence="3 5" id="KW-0560">Oxidoreductase</keyword>
<dbReference type="Pfam" id="PF00881">
    <property type="entry name" value="Nitroreductase"/>
    <property type="match status" value="1"/>
</dbReference>
<dbReference type="PANTHER" id="PTHR23026:SF90">
    <property type="entry name" value="IODOTYROSINE DEIODINASE 1"/>
    <property type="match status" value="1"/>
</dbReference>
<proteinExistence type="predicted"/>
<dbReference type="Gene3D" id="3.40.109.10">
    <property type="entry name" value="NADH Oxidase"/>
    <property type="match status" value="1"/>
</dbReference>
<dbReference type="GO" id="GO:0102919">
    <property type="term" value="F:5,6-dimethylbenzimidazole synthase activity"/>
    <property type="evidence" value="ECO:0007669"/>
    <property type="project" value="UniProtKB-EC"/>
</dbReference>
<evidence type="ECO:0000313" key="6">
    <source>
        <dbReference type="Proteomes" id="UP001151071"/>
    </source>
</evidence>
<gene>
    <name evidence="5" type="primary">bluB</name>
    <name evidence="5" type="ORF">O3V59_08040</name>
</gene>